<evidence type="ECO:0000256" key="5">
    <source>
        <dbReference type="ARBA" id="ARBA00022737"/>
    </source>
</evidence>
<dbReference type="RefSeq" id="XP_025376254.1">
    <property type="nucleotide sequence ID" value="XM_025525118.1"/>
</dbReference>
<keyword evidence="6 10" id="KW-0255">Endonuclease</keyword>
<feature type="domain" description="VLRF1" evidence="12">
    <location>
        <begin position="314"/>
        <end position="481"/>
    </location>
</feature>
<feature type="region of interest" description="Disordered" evidence="11">
    <location>
        <begin position="283"/>
        <end position="310"/>
    </location>
</feature>
<feature type="compositionally biased region" description="Basic and acidic residues" evidence="11">
    <location>
        <begin position="486"/>
        <end position="532"/>
    </location>
</feature>
<feature type="compositionally biased region" description="Basic and acidic residues" evidence="11">
    <location>
        <begin position="741"/>
        <end position="781"/>
    </location>
</feature>
<dbReference type="GO" id="GO:0016787">
    <property type="term" value="F:hydrolase activity"/>
    <property type="evidence" value="ECO:0007669"/>
    <property type="project" value="UniProtKB-KW"/>
</dbReference>
<feature type="compositionally biased region" description="Polar residues" evidence="11">
    <location>
        <begin position="52"/>
        <end position="65"/>
    </location>
</feature>
<feature type="region of interest" description="Disordered" evidence="11">
    <location>
        <begin position="734"/>
        <end position="848"/>
    </location>
</feature>
<keyword evidence="7 10" id="KW-0378">Hydrolase</keyword>
<feature type="compositionally biased region" description="Basic and acidic residues" evidence="11">
    <location>
        <begin position="821"/>
        <end position="838"/>
    </location>
</feature>
<comment type="subcellular location">
    <subcellularLocation>
        <location evidence="1">Cytoplasm</location>
    </subcellularLocation>
</comment>
<dbReference type="EMBL" id="KZ819637">
    <property type="protein sequence ID" value="PWN89056.1"/>
    <property type="molecule type" value="Genomic_DNA"/>
</dbReference>
<dbReference type="AlphaFoldDB" id="A0A316YJ14"/>
<evidence type="ECO:0000256" key="7">
    <source>
        <dbReference type="ARBA" id="ARBA00022801"/>
    </source>
</evidence>
<feature type="active site" evidence="10">
    <location>
        <position position="374"/>
    </location>
</feature>
<evidence type="ECO:0000256" key="11">
    <source>
        <dbReference type="SAM" id="MobiDB-lite"/>
    </source>
</evidence>
<accession>A0A316YJ14</accession>
<keyword evidence="8" id="KW-0040">ANK repeat</keyword>
<dbReference type="PROSITE" id="PS52044">
    <property type="entry name" value="VLRF1"/>
    <property type="match status" value="1"/>
</dbReference>
<dbReference type="GeneID" id="37047034"/>
<sequence length="848" mass="92328">MSAPGKPWQNHAALSRPLYAYDLGPSLAKSLVPRSYDAIIDTAKASAVPVSEASQSQAQPTETNGSTGGCTLCPGCPSLPSPAHLRAHLRSDWHRDNLALARRGGGKLVDEEHFASQIEELDSEETASSSEDDDGRARPPVDVVRQLLAKLKVSGSSESVDLSSDEEGDGLLDYRSARAALTAKEPFLWFVTKPDSPSFIEQTQLGILRTLFADAEDSHGGQGWQVRALQKMQAARLPALPSWVGGQARKSGSATVKRLKGDSGVDEAASLLGAAFLDAKGVLGGGEESSGSEESEGEGESEEVASSTSTTLPPLKKWTIILMGGGHFSASIIALNPYESVTSKKKATTERQMLVLAHKASHRYTTRRKQGGAQSSQDASGRFAKSAGAQLRRYGEQALGEEVRALLATSRWRKGIEESERVWIRAGGRSARGVLWGWPGAQTSPLEGPRQDGRLQSLPIATTRKPTVGETLRCFAELTRVKVRHETEEEMQRRDAEYKAQLEGSARERQERKEKARRELQAKQAQIKEAKPKVPVLDEEEKRARERFARLVEMIKKGRLEAMVSHLQKHEPELLSGREAGGEPDDADEASVLARKRINGALPTWWRVEDARSKSVLLPPSDKPVDLSTVPTASSQLVPSTILHLAAESGHEAIVSYLLQDRRADPTLAIAPPPRSDASQDALDEGETSGAFPRRTAYDVCSSKAARDVFRRMSATHPDLCDWKEGARVPSALTDEMVASNEKKSALKERARMREAEEQRKEAEAHEKEQEANIKEQEARKRQLQASLPSSAVKNRLGGSSAAPASLIKKRDDAAGLTPEMKARIEREKRARAAEARMKALQGGSSSQ</sequence>
<comment type="similarity">
    <text evidence="2 10">Belongs to the ANKZF1/VMS1 family.</text>
</comment>
<dbReference type="PANTHER" id="PTHR16036:SF2">
    <property type="entry name" value="TRNA ENDONUCLEASE ANKZF1"/>
    <property type="match status" value="1"/>
</dbReference>
<evidence type="ECO:0000313" key="13">
    <source>
        <dbReference type="EMBL" id="PWN89056.1"/>
    </source>
</evidence>
<comment type="domain">
    <text evidence="10">The VLRF1 domain mediates binding to the 60S ribosomal subunit.</text>
</comment>
<dbReference type="InParanoid" id="A0A316YJ14"/>
<dbReference type="InterPro" id="IPR041175">
    <property type="entry name" value="VLRF1/Vms1"/>
</dbReference>
<evidence type="ECO:0000256" key="9">
    <source>
        <dbReference type="ARBA" id="ARBA00023054"/>
    </source>
</evidence>
<keyword evidence="14" id="KW-1185">Reference proteome</keyword>
<keyword evidence="3 10" id="KW-0963">Cytoplasm</keyword>
<evidence type="ECO:0000259" key="12">
    <source>
        <dbReference type="PROSITE" id="PS52044"/>
    </source>
</evidence>
<feature type="region of interest" description="Disordered" evidence="11">
    <location>
        <begin position="48"/>
        <end position="67"/>
    </location>
</feature>
<dbReference type="Proteomes" id="UP000245768">
    <property type="component" value="Unassembled WGS sequence"/>
</dbReference>
<feature type="region of interest" description="Disordered" evidence="11">
    <location>
        <begin position="669"/>
        <end position="691"/>
    </location>
</feature>
<dbReference type="PANTHER" id="PTHR16036">
    <property type="entry name" value="ANKYRIN REPEAT AND ZINC FINGER DOMAIN-CONTAINING PROTEIN 1"/>
    <property type="match status" value="1"/>
</dbReference>
<feature type="compositionally biased region" description="Acidic residues" evidence="11">
    <location>
        <begin position="290"/>
        <end position="303"/>
    </location>
</feature>
<keyword evidence="4 10" id="KW-0540">Nuclease</keyword>
<name>A0A316YJ14_9BASI</name>
<feature type="region of interest" description="Disordered" evidence="11">
    <location>
        <begin position="486"/>
        <end position="534"/>
    </location>
</feature>
<dbReference type="OrthoDB" id="57957at2759"/>
<dbReference type="FunCoup" id="A0A316YJ14">
    <property type="interactions" value="26"/>
</dbReference>
<dbReference type="GO" id="GO:0005737">
    <property type="term" value="C:cytoplasm"/>
    <property type="evidence" value="ECO:0007669"/>
    <property type="project" value="UniProtKB-SubCell"/>
</dbReference>
<keyword evidence="5" id="KW-0677">Repeat</keyword>
<reference evidence="13 14" key="1">
    <citation type="journal article" date="2018" name="Mol. Biol. Evol.">
        <title>Broad Genomic Sampling Reveals a Smut Pathogenic Ancestry of the Fungal Clade Ustilaginomycotina.</title>
        <authorList>
            <person name="Kijpornyongpan T."/>
            <person name="Mondo S.J."/>
            <person name="Barry K."/>
            <person name="Sandor L."/>
            <person name="Lee J."/>
            <person name="Lipzen A."/>
            <person name="Pangilinan J."/>
            <person name="LaButti K."/>
            <person name="Hainaut M."/>
            <person name="Henrissat B."/>
            <person name="Grigoriev I.V."/>
            <person name="Spatafora J.W."/>
            <person name="Aime M.C."/>
        </authorList>
    </citation>
    <scope>NUCLEOTIDE SEQUENCE [LARGE SCALE GENOMIC DNA]</scope>
    <source>
        <strain evidence="13 14">MCA 4198</strain>
    </source>
</reference>
<dbReference type="Pfam" id="PF18826">
    <property type="entry name" value="bVLRF1"/>
    <property type="match status" value="1"/>
</dbReference>
<feature type="region of interest" description="Disordered" evidence="11">
    <location>
        <begin position="117"/>
        <end position="139"/>
    </location>
</feature>
<feature type="region of interest" description="Disordered" evidence="11">
    <location>
        <begin position="360"/>
        <end position="383"/>
    </location>
</feature>
<dbReference type="GO" id="GO:0004519">
    <property type="term" value="F:endonuclease activity"/>
    <property type="evidence" value="ECO:0007669"/>
    <property type="project" value="UniProtKB-KW"/>
</dbReference>
<protein>
    <recommendedName>
        <fullName evidence="12">VLRF1 domain-containing protein</fullName>
    </recommendedName>
</protein>
<evidence type="ECO:0000256" key="4">
    <source>
        <dbReference type="ARBA" id="ARBA00022722"/>
    </source>
</evidence>
<feature type="compositionally biased region" description="Polar residues" evidence="11">
    <location>
        <begin position="784"/>
        <end position="793"/>
    </location>
</feature>
<evidence type="ECO:0000256" key="1">
    <source>
        <dbReference type="ARBA" id="ARBA00004496"/>
    </source>
</evidence>
<organism evidence="13 14">
    <name type="scientific">Acaromyces ingoldii</name>
    <dbReference type="NCBI Taxonomy" id="215250"/>
    <lineage>
        <taxon>Eukaryota</taxon>
        <taxon>Fungi</taxon>
        <taxon>Dikarya</taxon>
        <taxon>Basidiomycota</taxon>
        <taxon>Ustilaginomycotina</taxon>
        <taxon>Exobasidiomycetes</taxon>
        <taxon>Exobasidiales</taxon>
        <taxon>Cryptobasidiaceae</taxon>
        <taxon>Acaromyces</taxon>
    </lineage>
</organism>
<evidence type="ECO:0000256" key="6">
    <source>
        <dbReference type="ARBA" id="ARBA00022759"/>
    </source>
</evidence>
<evidence type="ECO:0000256" key="2">
    <source>
        <dbReference type="ARBA" id="ARBA00009262"/>
    </source>
</evidence>
<feature type="compositionally biased region" description="Basic residues" evidence="11">
    <location>
        <begin position="360"/>
        <end position="370"/>
    </location>
</feature>
<dbReference type="InterPro" id="IPR047139">
    <property type="entry name" value="ANKZ1/VMS1"/>
</dbReference>
<evidence type="ECO:0000313" key="14">
    <source>
        <dbReference type="Proteomes" id="UP000245768"/>
    </source>
</evidence>
<dbReference type="Pfam" id="PF00023">
    <property type="entry name" value="Ank"/>
    <property type="match status" value="1"/>
</dbReference>
<dbReference type="GO" id="GO:0036503">
    <property type="term" value="P:ERAD pathway"/>
    <property type="evidence" value="ECO:0007669"/>
    <property type="project" value="TreeGrafter"/>
</dbReference>
<keyword evidence="9" id="KW-0175">Coiled coil</keyword>
<evidence type="ECO:0000256" key="3">
    <source>
        <dbReference type="ARBA" id="ARBA00022490"/>
    </source>
</evidence>
<evidence type="ECO:0000256" key="8">
    <source>
        <dbReference type="ARBA" id="ARBA00023043"/>
    </source>
</evidence>
<dbReference type="STRING" id="215250.A0A316YJ14"/>
<dbReference type="InterPro" id="IPR002110">
    <property type="entry name" value="Ankyrin_rpt"/>
</dbReference>
<feature type="compositionally biased region" description="Acidic residues" evidence="11">
    <location>
        <begin position="119"/>
        <end position="134"/>
    </location>
</feature>
<gene>
    <name evidence="13" type="ORF">FA10DRAFT_302438</name>
</gene>
<proteinExistence type="inferred from homology"/>
<evidence type="ECO:0000256" key="10">
    <source>
        <dbReference type="PROSITE-ProRule" id="PRU01389"/>
    </source>
</evidence>